<dbReference type="EMBL" id="JAADJZ010000008">
    <property type="protein sequence ID" value="KAF2872856.1"/>
    <property type="molecule type" value="Genomic_DNA"/>
</dbReference>
<evidence type="ECO:0000313" key="1">
    <source>
        <dbReference type="EMBL" id="KAF2872856.1"/>
    </source>
</evidence>
<name>A0A7C8MA16_9PLEO</name>
<gene>
    <name evidence="1" type="ORF">BDV95DRAFT_358579</name>
</gene>
<comment type="caution">
    <text evidence="1">The sequence shown here is derived from an EMBL/GenBank/DDBJ whole genome shotgun (WGS) entry which is preliminary data.</text>
</comment>
<accession>A0A7C8MA16</accession>
<sequence>MEKSSINDHARKHKDEIRSPFRCHLCDVHFAEMFTLAAHVSRCTGDGYAERFTSYRYVFGQDLPSIIIVVRSSCDPPDSWKASTSSREEGLHLFGRKVLQHFHSIYGFRNQSAVMHMVYNAPTR</sequence>
<evidence type="ECO:0008006" key="3">
    <source>
        <dbReference type="Google" id="ProtNLM"/>
    </source>
</evidence>
<protein>
    <recommendedName>
        <fullName evidence="3">C2H2-type domain-containing protein</fullName>
    </recommendedName>
</protein>
<proteinExistence type="predicted"/>
<organism evidence="1 2">
    <name type="scientific">Massariosphaeria phaeospora</name>
    <dbReference type="NCBI Taxonomy" id="100035"/>
    <lineage>
        <taxon>Eukaryota</taxon>
        <taxon>Fungi</taxon>
        <taxon>Dikarya</taxon>
        <taxon>Ascomycota</taxon>
        <taxon>Pezizomycotina</taxon>
        <taxon>Dothideomycetes</taxon>
        <taxon>Pleosporomycetidae</taxon>
        <taxon>Pleosporales</taxon>
        <taxon>Pleosporales incertae sedis</taxon>
        <taxon>Massariosphaeria</taxon>
    </lineage>
</organism>
<dbReference type="AlphaFoldDB" id="A0A7C8MA16"/>
<keyword evidence="2" id="KW-1185">Reference proteome</keyword>
<evidence type="ECO:0000313" key="2">
    <source>
        <dbReference type="Proteomes" id="UP000481861"/>
    </source>
</evidence>
<reference evidence="1 2" key="1">
    <citation type="submission" date="2020-01" db="EMBL/GenBank/DDBJ databases">
        <authorList>
            <consortium name="DOE Joint Genome Institute"/>
            <person name="Haridas S."/>
            <person name="Albert R."/>
            <person name="Binder M."/>
            <person name="Bloem J."/>
            <person name="Labutti K."/>
            <person name="Salamov A."/>
            <person name="Andreopoulos B."/>
            <person name="Baker S.E."/>
            <person name="Barry K."/>
            <person name="Bills G."/>
            <person name="Bluhm B.H."/>
            <person name="Cannon C."/>
            <person name="Castanera R."/>
            <person name="Culley D.E."/>
            <person name="Daum C."/>
            <person name="Ezra D."/>
            <person name="Gonzalez J.B."/>
            <person name="Henrissat B."/>
            <person name="Kuo A."/>
            <person name="Liang C."/>
            <person name="Lipzen A."/>
            <person name="Lutzoni F."/>
            <person name="Magnuson J."/>
            <person name="Mondo S."/>
            <person name="Nolan M."/>
            <person name="Ohm R."/>
            <person name="Pangilinan J."/>
            <person name="Park H.-J.H."/>
            <person name="Ramirez L."/>
            <person name="Alfaro M."/>
            <person name="Sun H."/>
            <person name="Tritt A."/>
            <person name="Yoshinaga Y."/>
            <person name="Zwiers L.-H.L."/>
            <person name="Turgeon B.G."/>
            <person name="Goodwin S.B."/>
            <person name="Spatafora J.W."/>
            <person name="Crous P.W."/>
            <person name="Grigoriev I.V."/>
        </authorList>
    </citation>
    <scope>NUCLEOTIDE SEQUENCE [LARGE SCALE GENOMIC DNA]</scope>
    <source>
        <strain evidence="1 2">CBS 611.86</strain>
    </source>
</reference>
<dbReference type="Proteomes" id="UP000481861">
    <property type="component" value="Unassembled WGS sequence"/>
</dbReference>